<sequence>MHIVLFLCKVLLYSSVFPISSLQSGCPLPSNRLNCGCLNPLDKAMLSNRSVKGIFVMVADRVDPVGMTEAIIFFKSFNCCYKMATAGST</sequence>
<evidence type="ECO:0000256" key="1">
    <source>
        <dbReference type="SAM" id="SignalP"/>
    </source>
</evidence>
<reference evidence="2 3" key="1">
    <citation type="submission" date="2024-01" db="EMBL/GenBank/DDBJ databases">
        <title>The complete chloroplast genome sequence of Lithospermum erythrorhizon: insights into the phylogenetic relationship among Boraginaceae species and the maternal lineages of purple gromwells.</title>
        <authorList>
            <person name="Okada T."/>
            <person name="Watanabe K."/>
        </authorList>
    </citation>
    <scope>NUCLEOTIDE SEQUENCE [LARGE SCALE GENOMIC DNA]</scope>
</reference>
<keyword evidence="1" id="KW-0732">Signal</keyword>
<name>A0AAV3RGA0_LITER</name>
<comment type="caution">
    <text evidence="2">The sequence shown here is derived from an EMBL/GenBank/DDBJ whole genome shotgun (WGS) entry which is preliminary data.</text>
</comment>
<proteinExistence type="predicted"/>
<evidence type="ECO:0000313" key="3">
    <source>
        <dbReference type="Proteomes" id="UP001454036"/>
    </source>
</evidence>
<organism evidence="2 3">
    <name type="scientific">Lithospermum erythrorhizon</name>
    <name type="common">Purple gromwell</name>
    <name type="synonym">Lithospermum officinale var. erythrorhizon</name>
    <dbReference type="NCBI Taxonomy" id="34254"/>
    <lineage>
        <taxon>Eukaryota</taxon>
        <taxon>Viridiplantae</taxon>
        <taxon>Streptophyta</taxon>
        <taxon>Embryophyta</taxon>
        <taxon>Tracheophyta</taxon>
        <taxon>Spermatophyta</taxon>
        <taxon>Magnoliopsida</taxon>
        <taxon>eudicotyledons</taxon>
        <taxon>Gunneridae</taxon>
        <taxon>Pentapetalae</taxon>
        <taxon>asterids</taxon>
        <taxon>lamiids</taxon>
        <taxon>Boraginales</taxon>
        <taxon>Boraginaceae</taxon>
        <taxon>Boraginoideae</taxon>
        <taxon>Lithospermeae</taxon>
        <taxon>Lithospermum</taxon>
    </lineage>
</organism>
<evidence type="ECO:0008006" key="4">
    <source>
        <dbReference type="Google" id="ProtNLM"/>
    </source>
</evidence>
<feature type="signal peptide" evidence="1">
    <location>
        <begin position="1"/>
        <end position="18"/>
    </location>
</feature>
<dbReference type="Proteomes" id="UP001454036">
    <property type="component" value="Unassembled WGS sequence"/>
</dbReference>
<dbReference type="AlphaFoldDB" id="A0AAV3RGA0"/>
<protein>
    <recommendedName>
        <fullName evidence="4">Secreted protein</fullName>
    </recommendedName>
</protein>
<dbReference type="EMBL" id="BAABME010008947">
    <property type="protein sequence ID" value="GAA0174170.1"/>
    <property type="molecule type" value="Genomic_DNA"/>
</dbReference>
<gene>
    <name evidence="2" type="ORF">LIER_27615</name>
</gene>
<feature type="chain" id="PRO_5043607236" description="Secreted protein" evidence="1">
    <location>
        <begin position="19"/>
        <end position="89"/>
    </location>
</feature>
<evidence type="ECO:0000313" key="2">
    <source>
        <dbReference type="EMBL" id="GAA0174170.1"/>
    </source>
</evidence>
<keyword evidence="3" id="KW-1185">Reference proteome</keyword>
<accession>A0AAV3RGA0</accession>